<feature type="non-terminal residue" evidence="1">
    <location>
        <position position="67"/>
    </location>
</feature>
<evidence type="ECO:0000313" key="1">
    <source>
        <dbReference type="EMBL" id="KFD45146.1"/>
    </source>
</evidence>
<dbReference type="AlphaFoldDB" id="A0A085LJK0"/>
<reference evidence="1 2" key="1">
    <citation type="journal article" date="2014" name="Nat. Genet.">
        <title>Genome and transcriptome of the porcine whipworm Trichuris suis.</title>
        <authorList>
            <person name="Jex A.R."/>
            <person name="Nejsum P."/>
            <person name="Schwarz E.M."/>
            <person name="Hu L."/>
            <person name="Young N.D."/>
            <person name="Hall R.S."/>
            <person name="Korhonen P.K."/>
            <person name="Liao S."/>
            <person name="Thamsborg S."/>
            <person name="Xia J."/>
            <person name="Xu P."/>
            <person name="Wang S."/>
            <person name="Scheerlinck J.P."/>
            <person name="Hofmann A."/>
            <person name="Sternberg P.W."/>
            <person name="Wang J."/>
            <person name="Gasser R.B."/>
        </authorList>
    </citation>
    <scope>NUCLEOTIDE SEQUENCE [LARGE SCALE GENOMIC DNA]</scope>
    <source>
        <strain evidence="1">DCEP-RM93M</strain>
    </source>
</reference>
<organism evidence="1 2">
    <name type="scientific">Trichuris suis</name>
    <name type="common">pig whipworm</name>
    <dbReference type="NCBI Taxonomy" id="68888"/>
    <lineage>
        <taxon>Eukaryota</taxon>
        <taxon>Metazoa</taxon>
        <taxon>Ecdysozoa</taxon>
        <taxon>Nematoda</taxon>
        <taxon>Enoplea</taxon>
        <taxon>Dorylaimia</taxon>
        <taxon>Trichinellida</taxon>
        <taxon>Trichuridae</taxon>
        <taxon>Trichuris</taxon>
    </lineage>
</organism>
<dbReference type="EMBL" id="KL363718">
    <property type="protein sequence ID" value="KFD45146.1"/>
    <property type="molecule type" value="Genomic_DNA"/>
</dbReference>
<evidence type="ECO:0000313" key="2">
    <source>
        <dbReference type="Proteomes" id="UP000030764"/>
    </source>
</evidence>
<dbReference type="Proteomes" id="UP000030764">
    <property type="component" value="Unassembled WGS sequence"/>
</dbReference>
<proteinExistence type="predicted"/>
<accession>A0A085LJK0</accession>
<gene>
    <name evidence="1" type="ORF">M513_13977</name>
</gene>
<name>A0A085LJK0_9BILA</name>
<protein>
    <submittedName>
        <fullName evidence="1">Uncharacterized protein</fullName>
    </submittedName>
</protein>
<sequence length="67" mass="7498">MIDALKVVKQQEKHERRIKATYQRNPIKISACKRSAIITEMLTGFLLIVSALLSNAEVSGTRVISDL</sequence>
<keyword evidence="2" id="KW-1185">Reference proteome</keyword>